<comment type="subunit">
    <text evidence="9">Homodimer.</text>
</comment>
<dbReference type="SMART" id="SM00924">
    <property type="entry name" value="MgtE_N"/>
    <property type="match status" value="1"/>
</dbReference>
<accession>A0A7J5AHC0</accession>
<evidence type="ECO:0000259" key="10">
    <source>
        <dbReference type="PROSITE" id="PS51371"/>
    </source>
</evidence>
<evidence type="ECO:0000256" key="1">
    <source>
        <dbReference type="ARBA" id="ARBA00004141"/>
    </source>
</evidence>
<keyword evidence="6 9" id="KW-1133">Transmembrane helix</keyword>
<dbReference type="AlphaFoldDB" id="A0A7J5AHC0"/>
<dbReference type="SUPFAM" id="SSF158791">
    <property type="entry name" value="MgtE N-terminal domain-like"/>
    <property type="match status" value="1"/>
</dbReference>
<evidence type="ECO:0000313" key="11">
    <source>
        <dbReference type="EMBL" id="KAB1156925.1"/>
    </source>
</evidence>
<protein>
    <recommendedName>
        <fullName evidence="9">Magnesium transporter MgtE</fullName>
    </recommendedName>
</protein>
<evidence type="ECO:0000256" key="9">
    <source>
        <dbReference type="RuleBase" id="RU362011"/>
    </source>
</evidence>
<dbReference type="InterPro" id="IPR006668">
    <property type="entry name" value="Mg_transptr_MgtE_intracell_dom"/>
</dbReference>
<dbReference type="InterPro" id="IPR038076">
    <property type="entry name" value="MgtE_N_sf"/>
</dbReference>
<dbReference type="RefSeq" id="WP_151106919.1">
    <property type="nucleotide sequence ID" value="NZ_WAEM01000002.1"/>
</dbReference>
<organism evidence="11 12">
    <name type="scientific">Flavobacterium luteum</name>
    <dbReference type="NCBI Taxonomy" id="2026654"/>
    <lineage>
        <taxon>Bacteria</taxon>
        <taxon>Pseudomonadati</taxon>
        <taxon>Bacteroidota</taxon>
        <taxon>Flavobacteriia</taxon>
        <taxon>Flavobacteriales</taxon>
        <taxon>Flavobacteriaceae</taxon>
        <taxon>Flavobacterium</taxon>
    </lineage>
</organism>
<comment type="similarity">
    <text evidence="2 9">Belongs to the SLC41A transporter family.</text>
</comment>
<evidence type="ECO:0000313" key="12">
    <source>
        <dbReference type="Proteomes" id="UP000490922"/>
    </source>
</evidence>
<comment type="caution">
    <text evidence="11">The sequence shown here is derived from an EMBL/GenBank/DDBJ whole genome shotgun (WGS) entry which is preliminary data.</text>
</comment>
<keyword evidence="9" id="KW-0479">Metal-binding</keyword>
<dbReference type="Gene3D" id="1.25.60.10">
    <property type="entry name" value="MgtE N-terminal domain-like"/>
    <property type="match status" value="1"/>
</dbReference>
<dbReference type="EMBL" id="WAEM01000002">
    <property type="protein sequence ID" value="KAB1156925.1"/>
    <property type="molecule type" value="Genomic_DNA"/>
</dbReference>
<proteinExistence type="inferred from homology"/>
<dbReference type="PANTHER" id="PTHR43773:SF1">
    <property type="entry name" value="MAGNESIUM TRANSPORTER MGTE"/>
    <property type="match status" value="1"/>
</dbReference>
<feature type="domain" description="CBS" evidence="10">
    <location>
        <begin position="140"/>
        <end position="202"/>
    </location>
</feature>
<evidence type="ECO:0000256" key="4">
    <source>
        <dbReference type="ARBA" id="ARBA00022692"/>
    </source>
</evidence>
<keyword evidence="5 9" id="KW-0460">Magnesium</keyword>
<dbReference type="GO" id="GO:0005886">
    <property type="term" value="C:plasma membrane"/>
    <property type="evidence" value="ECO:0007669"/>
    <property type="project" value="UniProtKB-SubCell"/>
</dbReference>
<dbReference type="PROSITE" id="PS51371">
    <property type="entry name" value="CBS"/>
    <property type="match status" value="2"/>
</dbReference>
<feature type="transmembrane region" description="Helical" evidence="9">
    <location>
        <begin position="388"/>
        <end position="413"/>
    </location>
</feature>
<feature type="transmembrane region" description="Helical" evidence="9">
    <location>
        <begin position="425"/>
        <end position="448"/>
    </location>
</feature>
<evidence type="ECO:0000256" key="8">
    <source>
        <dbReference type="PROSITE-ProRule" id="PRU00703"/>
    </source>
</evidence>
<feature type="domain" description="CBS" evidence="10">
    <location>
        <begin position="204"/>
        <end position="260"/>
    </location>
</feature>
<dbReference type="Pfam" id="PF00571">
    <property type="entry name" value="CBS"/>
    <property type="match status" value="2"/>
</dbReference>
<dbReference type="InterPro" id="IPR006667">
    <property type="entry name" value="SLC41_membr_dom"/>
</dbReference>
<dbReference type="SUPFAM" id="SSF161093">
    <property type="entry name" value="MgtE membrane domain-like"/>
    <property type="match status" value="1"/>
</dbReference>
<comment type="function">
    <text evidence="9">Acts as a magnesium transporter.</text>
</comment>
<dbReference type="Gene3D" id="1.10.357.20">
    <property type="entry name" value="SLC41 divalent cation transporters, integral membrane domain"/>
    <property type="match status" value="1"/>
</dbReference>
<dbReference type="InterPro" id="IPR036739">
    <property type="entry name" value="SLC41_membr_dom_sf"/>
</dbReference>
<evidence type="ECO:0000256" key="6">
    <source>
        <dbReference type="ARBA" id="ARBA00022989"/>
    </source>
</evidence>
<comment type="subcellular location">
    <subcellularLocation>
        <location evidence="9">Cell membrane</location>
        <topology evidence="9">Multi-pass membrane protein</topology>
    </subcellularLocation>
    <subcellularLocation>
        <location evidence="1">Membrane</location>
        <topology evidence="1">Multi-pass membrane protein</topology>
    </subcellularLocation>
</comment>
<dbReference type="PANTHER" id="PTHR43773">
    <property type="entry name" value="MAGNESIUM TRANSPORTER MGTE"/>
    <property type="match status" value="1"/>
</dbReference>
<dbReference type="InterPro" id="IPR006669">
    <property type="entry name" value="MgtE_transporter"/>
</dbReference>
<feature type="transmembrane region" description="Helical" evidence="9">
    <location>
        <begin position="359"/>
        <end position="381"/>
    </location>
</feature>
<keyword evidence="3 9" id="KW-0813">Transport</keyword>
<reference evidence="11 12" key="1">
    <citation type="submission" date="2019-09" db="EMBL/GenBank/DDBJ databases">
        <title>Flavobacterium sp. nov., isolated from glacier ice.</title>
        <authorList>
            <person name="Liu Q."/>
        </authorList>
    </citation>
    <scope>NUCLEOTIDE SEQUENCE [LARGE SCALE GENOMIC DNA]</scope>
    <source>
        <strain evidence="11 12">NBRC 112527</strain>
    </source>
</reference>
<evidence type="ECO:0000256" key="3">
    <source>
        <dbReference type="ARBA" id="ARBA00022448"/>
    </source>
</evidence>
<dbReference type="NCBIfam" id="TIGR00400">
    <property type="entry name" value="mgtE"/>
    <property type="match status" value="1"/>
</dbReference>
<dbReference type="Pfam" id="PF01769">
    <property type="entry name" value="MgtE"/>
    <property type="match status" value="1"/>
</dbReference>
<name>A0A7J5AHC0_9FLAO</name>
<feature type="transmembrane region" description="Helical" evidence="9">
    <location>
        <begin position="316"/>
        <end position="339"/>
    </location>
</feature>
<dbReference type="GO" id="GO:0046872">
    <property type="term" value="F:metal ion binding"/>
    <property type="evidence" value="ECO:0007669"/>
    <property type="project" value="UniProtKB-KW"/>
</dbReference>
<dbReference type="GO" id="GO:0015095">
    <property type="term" value="F:magnesium ion transmembrane transporter activity"/>
    <property type="evidence" value="ECO:0007669"/>
    <property type="project" value="UniProtKB-UniRule"/>
</dbReference>
<feature type="transmembrane region" description="Helical" evidence="9">
    <location>
        <begin position="286"/>
        <end position="304"/>
    </location>
</feature>
<dbReference type="SMART" id="SM00116">
    <property type="entry name" value="CBS"/>
    <property type="match status" value="2"/>
</dbReference>
<keyword evidence="9" id="KW-1003">Cell membrane</keyword>
<keyword evidence="8" id="KW-0129">CBS domain</keyword>
<dbReference type="CDD" id="cd04606">
    <property type="entry name" value="CBS_pair_Mg_transporter"/>
    <property type="match status" value="1"/>
</dbReference>
<dbReference type="Gene3D" id="3.10.580.10">
    <property type="entry name" value="CBS-domain"/>
    <property type="match status" value="1"/>
</dbReference>
<keyword evidence="12" id="KW-1185">Reference proteome</keyword>
<sequence length="450" mass="50164">MEFKISKELIQQLEQLIQNKDDQQLEILLNDLHHADIAEILDELDFDEATYIFKVLDSEKTAEILLELEDDLRENILSRLSPKEIAEELDELETNDAADIIAELSKDRKEEVISELQDVEHAKDIVELLRYDEDTAGGIMHKELVKVNENWNVLTCVKEMRIQAENISRVHSIYVVDDEDRLKGRLSLKDLLTTSTKTPISEVYIRKLNSVKVDTEDVEVARIMQKYDLEAIPVIDELGRLVGRITIDDIVDVIKDEADKDYQLAAGISQDVEADDSIFELTRARLPWLVLALLGGFITVKVLGLFEGAMLEHGKLFFFTPLIAAMAGNVGVQSSAIIVQGLANDTLSGSLFNRLIKEVSLSLLNGLILAIILFLGSHFLLNVEIIIGIIVTIALVSVIIIASLIGTFIPLLLDKFGIDPALATGPFITTSNDICGILIYFSIAKLILGF</sequence>
<keyword evidence="7 9" id="KW-0472">Membrane</keyword>
<dbReference type="SUPFAM" id="SSF54631">
    <property type="entry name" value="CBS-domain pair"/>
    <property type="match status" value="1"/>
</dbReference>
<gene>
    <name evidence="11" type="primary">mgtE</name>
    <name evidence="11" type="ORF">F6464_06130</name>
</gene>
<dbReference type="Pfam" id="PF03448">
    <property type="entry name" value="MgtE_N"/>
    <property type="match status" value="1"/>
</dbReference>
<keyword evidence="4 9" id="KW-0812">Transmembrane</keyword>
<dbReference type="InterPro" id="IPR000644">
    <property type="entry name" value="CBS_dom"/>
</dbReference>
<evidence type="ECO:0000256" key="7">
    <source>
        <dbReference type="ARBA" id="ARBA00023136"/>
    </source>
</evidence>
<dbReference type="InterPro" id="IPR046342">
    <property type="entry name" value="CBS_dom_sf"/>
</dbReference>
<evidence type="ECO:0000256" key="2">
    <source>
        <dbReference type="ARBA" id="ARBA00009749"/>
    </source>
</evidence>
<evidence type="ECO:0000256" key="5">
    <source>
        <dbReference type="ARBA" id="ARBA00022842"/>
    </source>
</evidence>
<dbReference type="Proteomes" id="UP000490922">
    <property type="component" value="Unassembled WGS sequence"/>
</dbReference>
<dbReference type="OrthoDB" id="9790355at2"/>